<sequence>MEEVDRVQKVLSQNTDNTDTALESSGLYNITRMLKRKSNLKEDELIRGFASDLLVHASPTWVETPEAPPQLGATAIELGTTPSAKSVRTRFLLDFLGVGDYETGKKTEAGLTAGVEKVEGIGWVVARGVLPSADLTTVVLDNIPRRCWNSKRRRGEMAW</sequence>
<reference evidence="1 2" key="1">
    <citation type="journal article" date="2016" name="Sci. Rep.">
        <title>Metabolic traits of an uncultured archaeal lineage -MSBL1- from brine pools of the Red Sea.</title>
        <authorList>
            <person name="Mwirichia R."/>
            <person name="Alam I."/>
            <person name="Rashid M."/>
            <person name="Vinu M."/>
            <person name="Ba-Alawi W."/>
            <person name="Anthony Kamau A."/>
            <person name="Kamanda Ngugi D."/>
            <person name="Goker M."/>
            <person name="Klenk H.P."/>
            <person name="Bajic V."/>
            <person name="Stingl U."/>
        </authorList>
    </citation>
    <scope>NUCLEOTIDE SEQUENCE [LARGE SCALE GENOMIC DNA]</scope>
    <source>
        <strain evidence="1">SCGC-AAA259E19</strain>
    </source>
</reference>
<evidence type="ECO:0000313" key="2">
    <source>
        <dbReference type="Proteomes" id="UP000070284"/>
    </source>
</evidence>
<proteinExistence type="predicted"/>
<gene>
    <name evidence="1" type="ORF">AKJ65_00265</name>
</gene>
<dbReference type="Proteomes" id="UP000070284">
    <property type="component" value="Unassembled WGS sequence"/>
</dbReference>
<dbReference type="AlphaFoldDB" id="A0A133UNV3"/>
<organism evidence="1 2">
    <name type="scientific">candidate division MSBL1 archaeon SCGC-AAA259E19</name>
    <dbReference type="NCBI Taxonomy" id="1698264"/>
    <lineage>
        <taxon>Archaea</taxon>
        <taxon>Methanobacteriati</taxon>
        <taxon>Methanobacteriota</taxon>
        <taxon>candidate division MSBL1</taxon>
    </lineage>
</organism>
<dbReference type="EMBL" id="LHXO01000002">
    <property type="protein sequence ID" value="KXA95843.1"/>
    <property type="molecule type" value="Genomic_DNA"/>
</dbReference>
<protein>
    <submittedName>
        <fullName evidence="1">Uncharacterized protein</fullName>
    </submittedName>
</protein>
<name>A0A133UNV3_9EURY</name>
<comment type="caution">
    <text evidence="1">The sequence shown here is derived from an EMBL/GenBank/DDBJ whole genome shotgun (WGS) entry which is preliminary data.</text>
</comment>
<keyword evidence="2" id="KW-1185">Reference proteome</keyword>
<evidence type="ECO:0000313" key="1">
    <source>
        <dbReference type="EMBL" id="KXA95843.1"/>
    </source>
</evidence>
<accession>A0A133UNV3</accession>